<dbReference type="EMBL" id="FQZE01000051">
    <property type="protein sequence ID" value="SHK02207.1"/>
    <property type="molecule type" value="Genomic_DNA"/>
</dbReference>
<sequence>MALTKLNHNACSLADGEPVTLRFADKIGDIPTATTEIFFRMLCKHRDTKKGLNCKSTI</sequence>
<organism evidence="1 2">
    <name type="scientific">Tangfeifania diversioriginum</name>
    <dbReference type="NCBI Taxonomy" id="1168035"/>
    <lineage>
        <taxon>Bacteria</taxon>
        <taxon>Pseudomonadati</taxon>
        <taxon>Bacteroidota</taxon>
        <taxon>Bacteroidia</taxon>
        <taxon>Marinilabiliales</taxon>
        <taxon>Prolixibacteraceae</taxon>
        <taxon>Tangfeifania</taxon>
    </lineage>
</organism>
<reference evidence="1 2" key="1">
    <citation type="submission" date="2016-11" db="EMBL/GenBank/DDBJ databases">
        <authorList>
            <person name="Jaros S."/>
            <person name="Januszkiewicz K."/>
            <person name="Wedrychowicz H."/>
        </authorList>
    </citation>
    <scope>NUCLEOTIDE SEQUENCE [LARGE SCALE GENOMIC DNA]</scope>
    <source>
        <strain evidence="1 2">DSM 27063</strain>
    </source>
</reference>
<name>A0A1M6P2H5_9BACT</name>
<protein>
    <submittedName>
        <fullName evidence="1">Uncharacterized protein</fullName>
    </submittedName>
</protein>
<accession>A0A1M6P2H5</accession>
<evidence type="ECO:0000313" key="1">
    <source>
        <dbReference type="EMBL" id="SHK02207.1"/>
    </source>
</evidence>
<proteinExistence type="predicted"/>
<keyword evidence="2" id="KW-1185">Reference proteome</keyword>
<dbReference type="AlphaFoldDB" id="A0A1M6P2H5"/>
<gene>
    <name evidence="1" type="ORF">SAMN05444280_1512</name>
</gene>
<dbReference type="Proteomes" id="UP000184050">
    <property type="component" value="Unassembled WGS sequence"/>
</dbReference>
<evidence type="ECO:0000313" key="2">
    <source>
        <dbReference type="Proteomes" id="UP000184050"/>
    </source>
</evidence>